<dbReference type="EMBL" id="CZQD01000032">
    <property type="protein sequence ID" value="CUS56802.1"/>
    <property type="molecule type" value="Genomic_DNA"/>
</dbReference>
<name>A0A170PTR8_9ZZZZ</name>
<reference evidence="7" key="1">
    <citation type="submission" date="2015-10" db="EMBL/GenBank/DDBJ databases">
        <authorList>
            <person name="Gilbert D.G."/>
        </authorList>
    </citation>
    <scope>NUCLEOTIDE SEQUENCE</scope>
</reference>
<gene>
    <name evidence="7" type="ORF">MGWOODY_Hyp2203</name>
</gene>
<dbReference type="FunFam" id="3.90.226.10:FF:000026">
    <property type="entry name" value="3-hydroxyisobutyryl-CoA hydrolase, mitochondrial"/>
    <property type="match status" value="1"/>
</dbReference>
<evidence type="ECO:0000313" key="7">
    <source>
        <dbReference type="EMBL" id="CUS56802.1"/>
    </source>
</evidence>
<dbReference type="InterPro" id="IPR032259">
    <property type="entry name" value="HIBYL-CoA-H"/>
</dbReference>
<evidence type="ECO:0000256" key="3">
    <source>
        <dbReference type="ARBA" id="ARBA00011915"/>
    </source>
</evidence>
<dbReference type="GO" id="GO:0006574">
    <property type="term" value="P:L-valine catabolic process"/>
    <property type="evidence" value="ECO:0007669"/>
    <property type="project" value="TreeGrafter"/>
</dbReference>
<dbReference type="SUPFAM" id="SSF52096">
    <property type="entry name" value="ClpP/crotonase"/>
    <property type="match status" value="1"/>
</dbReference>
<dbReference type="EC" id="3.1.2.4" evidence="3"/>
<sequence>MGRVTLTRPKALHALNAPMCDTILAALERWAADPTVHLVMIDHEEETRGFCAGGDIRMLADSGAGDASEARAFFNVEYRMNAALKTFPKPVLAIMDGVTMGGGVGLSVHGSHRVATERTLFAMPETGIGLFPDVGGGWFLPRLSGYLGTWLALTGARLKGADVAAARVATHFLPSELVPNLKKQIEGADFSVGAAEMLNEILRGMTHPVPAGSFAAHSDLIDDYFAKDTAEEIVAALDAADNEWASEQAATIRTKSPETVKVALRQVRDGAKLDNFEENMRMEYRIGWRKVQSHDFLEGVRAVIIDKDNAPKWKPATLEEVSDADVARYFAPLGDDELTFGD</sequence>
<dbReference type="InterPro" id="IPR029045">
    <property type="entry name" value="ClpP/crotonase-like_dom_sf"/>
</dbReference>
<dbReference type="InterPro" id="IPR045004">
    <property type="entry name" value="ECH_dom"/>
</dbReference>
<dbReference type="PANTHER" id="PTHR43176:SF3">
    <property type="entry name" value="3-HYDROXYISOBUTYRYL-COA HYDROLASE, MITOCHONDRIAL"/>
    <property type="match status" value="1"/>
</dbReference>
<dbReference type="Gene3D" id="3.90.226.10">
    <property type="entry name" value="2-enoyl-CoA Hydratase, Chain A, domain 1"/>
    <property type="match status" value="1"/>
</dbReference>
<evidence type="ECO:0000256" key="1">
    <source>
        <dbReference type="ARBA" id="ARBA00001709"/>
    </source>
</evidence>
<organism evidence="7">
    <name type="scientific">hydrothermal vent metagenome</name>
    <dbReference type="NCBI Taxonomy" id="652676"/>
    <lineage>
        <taxon>unclassified sequences</taxon>
        <taxon>metagenomes</taxon>
        <taxon>ecological metagenomes</taxon>
    </lineage>
</organism>
<proteinExistence type="predicted"/>
<dbReference type="GO" id="GO:0005739">
    <property type="term" value="C:mitochondrion"/>
    <property type="evidence" value="ECO:0007669"/>
    <property type="project" value="UniProtKB-SubCell"/>
</dbReference>
<comment type="subcellular location">
    <subcellularLocation>
        <location evidence="2">Mitochondrion</location>
    </subcellularLocation>
</comment>
<accession>A0A170PTR8</accession>
<dbReference type="GO" id="GO:0003860">
    <property type="term" value="F:3-hydroxyisobutyryl-CoA hydrolase activity"/>
    <property type="evidence" value="ECO:0007669"/>
    <property type="project" value="UniProtKB-EC"/>
</dbReference>
<protein>
    <recommendedName>
        <fullName evidence="3">3-hydroxyisobutyryl-CoA hydrolase</fullName>
        <ecNumber evidence="3">3.1.2.4</ecNumber>
    </recommendedName>
</protein>
<dbReference type="PANTHER" id="PTHR43176">
    <property type="entry name" value="3-HYDROXYISOBUTYRYL-COA HYDROLASE-RELATED"/>
    <property type="match status" value="1"/>
</dbReference>
<keyword evidence="5" id="KW-0496">Mitochondrion</keyword>
<dbReference type="NCBIfam" id="NF004127">
    <property type="entry name" value="PRK05617.1"/>
    <property type="match status" value="1"/>
</dbReference>
<dbReference type="Pfam" id="PF16113">
    <property type="entry name" value="ECH_2"/>
    <property type="match status" value="1"/>
</dbReference>
<dbReference type="AlphaFoldDB" id="A0A170PTR8"/>
<feature type="domain" description="Enoyl-CoA hydratase/isomerase" evidence="6">
    <location>
        <begin position="2"/>
        <end position="330"/>
    </location>
</feature>
<keyword evidence="4 7" id="KW-0378">Hydrolase</keyword>
<evidence type="ECO:0000256" key="4">
    <source>
        <dbReference type="ARBA" id="ARBA00022801"/>
    </source>
</evidence>
<evidence type="ECO:0000256" key="5">
    <source>
        <dbReference type="ARBA" id="ARBA00023128"/>
    </source>
</evidence>
<comment type="catalytic activity">
    <reaction evidence="1">
        <text>3-hydroxy-2-methylpropanoyl-CoA + H2O = 3-hydroxy-2-methylpropanoate + CoA + H(+)</text>
        <dbReference type="Rhea" id="RHEA:20888"/>
        <dbReference type="ChEBI" id="CHEBI:11805"/>
        <dbReference type="ChEBI" id="CHEBI:15377"/>
        <dbReference type="ChEBI" id="CHEBI:15378"/>
        <dbReference type="ChEBI" id="CHEBI:57287"/>
        <dbReference type="ChEBI" id="CHEBI:57340"/>
        <dbReference type="EC" id="3.1.2.4"/>
    </reaction>
</comment>
<evidence type="ECO:0000259" key="6">
    <source>
        <dbReference type="Pfam" id="PF16113"/>
    </source>
</evidence>
<dbReference type="CDD" id="cd06558">
    <property type="entry name" value="crotonase-like"/>
    <property type="match status" value="1"/>
</dbReference>
<evidence type="ECO:0000256" key="2">
    <source>
        <dbReference type="ARBA" id="ARBA00004173"/>
    </source>
</evidence>